<accession>A0A6J6MIQ3</accession>
<reference evidence="1" key="1">
    <citation type="submission" date="2020-05" db="EMBL/GenBank/DDBJ databases">
        <authorList>
            <person name="Chiriac C."/>
            <person name="Salcher M."/>
            <person name="Ghai R."/>
            <person name="Kavagutti S V."/>
        </authorList>
    </citation>
    <scope>NUCLEOTIDE SEQUENCE</scope>
</reference>
<dbReference type="EMBL" id="CAEZXF010000024">
    <property type="protein sequence ID" value="CAB4673028.1"/>
    <property type="molecule type" value="Genomic_DNA"/>
</dbReference>
<proteinExistence type="predicted"/>
<name>A0A6J6MIQ3_9ZZZZ</name>
<organism evidence="1">
    <name type="scientific">freshwater metagenome</name>
    <dbReference type="NCBI Taxonomy" id="449393"/>
    <lineage>
        <taxon>unclassified sequences</taxon>
        <taxon>metagenomes</taxon>
        <taxon>ecological metagenomes</taxon>
    </lineage>
</organism>
<dbReference type="AlphaFoldDB" id="A0A6J6MIQ3"/>
<protein>
    <submittedName>
        <fullName evidence="1">Unannotated protein</fullName>
    </submittedName>
</protein>
<sequence>MEPSKTLPLLFTSAIPVAYERYPGTSGITHGEKKETMPANAAMAIATKRLPSKI</sequence>
<evidence type="ECO:0000313" key="1">
    <source>
        <dbReference type="EMBL" id="CAB4673028.1"/>
    </source>
</evidence>
<gene>
    <name evidence="1" type="ORF">UFOPK2355_00180</name>
</gene>